<feature type="compositionally biased region" description="Basic and acidic residues" evidence="3">
    <location>
        <begin position="44"/>
        <end position="57"/>
    </location>
</feature>
<proteinExistence type="inferred from homology"/>
<organism evidence="4 5">
    <name type="scientific">Cannabis sativa</name>
    <name type="common">Hemp</name>
    <name type="synonym">Marijuana</name>
    <dbReference type="NCBI Taxonomy" id="3483"/>
    <lineage>
        <taxon>Eukaryota</taxon>
        <taxon>Viridiplantae</taxon>
        <taxon>Streptophyta</taxon>
        <taxon>Embryophyta</taxon>
        <taxon>Tracheophyta</taxon>
        <taxon>Spermatophyta</taxon>
        <taxon>Magnoliopsida</taxon>
        <taxon>eudicotyledons</taxon>
        <taxon>Gunneridae</taxon>
        <taxon>Pentapetalae</taxon>
        <taxon>rosids</taxon>
        <taxon>fabids</taxon>
        <taxon>Rosales</taxon>
        <taxon>Cannabaceae</taxon>
        <taxon>Cannabis</taxon>
    </lineage>
</organism>
<comment type="similarity">
    <text evidence="1">Belongs to the brassicaceae elicitor peptide family.</text>
</comment>
<feature type="region of interest" description="Disordered" evidence="3">
    <location>
        <begin position="26"/>
        <end position="81"/>
    </location>
</feature>
<accession>A0A7J6FPT5</accession>
<evidence type="ECO:0000256" key="1">
    <source>
        <dbReference type="ARBA" id="ARBA00011021"/>
    </source>
</evidence>
<protein>
    <submittedName>
        <fullName evidence="4">Uncharacterized protein</fullName>
    </submittedName>
</protein>
<evidence type="ECO:0000313" key="5">
    <source>
        <dbReference type="Proteomes" id="UP000525078"/>
    </source>
</evidence>
<gene>
    <name evidence="4" type="ORF">F8388_000891</name>
</gene>
<name>A0A7J6FPT5_CANSA</name>
<evidence type="ECO:0000313" key="4">
    <source>
        <dbReference type="EMBL" id="KAF4372724.1"/>
    </source>
</evidence>
<sequence length="81" mass="9184">MELSSSCRFIQEAIRDLLKCLGIESHNKSHNQDHPLINNDEDDDHKSSTKNDQDHNNRVVITTRAANRKPGFTRGSGGKHF</sequence>
<comment type="caution">
    <text evidence="4">The sequence shown here is derived from an EMBL/GenBank/DDBJ whole genome shotgun (WGS) entry which is preliminary data.</text>
</comment>
<dbReference type="AlphaFoldDB" id="A0A7J6FPT5"/>
<dbReference type="InterPro" id="IPR035176">
    <property type="entry name" value="PEP"/>
</dbReference>
<dbReference type="Pfam" id="PF17232">
    <property type="entry name" value="Pep1_7"/>
    <property type="match status" value="1"/>
</dbReference>
<evidence type="ECO:0000256" key="3">
    <source>
        <dbReference type="SAM" id="MobiDB-lite"/>
    </source>
</evidence>
<dbReference type="EMBL" id="JAATIP010000104">
    <property type="protein sequence ID" value="KAF4372724.1"/>
    <property type="molecule type" value="Genomic_DNA"/>
</dbReference>
<dbReference type="Proteomes" id="UP000525078">
    <property type="component" value="Unassembled WGS sequence"/>
</dbReference>
<reference evidence="4 5" key="1">
    <citation type="journal article" date="2020" name="bioRxiv">
        <title>Sequence and annotation of 42 cannabis genomes reveals extensive copy number variation in cannabinoid synthesis and pathogen resistance genes.</title>
        <authorList>
            <person name="Mckernan K.J."/>
            <person name="Helbert Y."/>
            <person name="Kane L.T."/>
            <person name="Ebling H."/>
            <person name="Zhang L."/>
            <person name="Liu B."/>
            <person name="Eaton Z."/>
            <person name="Mclaughlin S."/>
            <person name="Kingan S."/>
            <person name="Baybayan P."/>
            <person name="Concepcion G."/>
            <person name="Jordan M."/>
            <person name="Riva A."/>
            <person name="Barbazuk W."/>
            <person name="Harkins T."/>
        </authorList>
    </citation>
    <scope>NUCLEOTIDE SEQUENCE [LARGE SCALE GENOMIC DNA]</scope>
    <source>
        <strain evidence="5">cv. Jamaican Lion 4</strain>
        <tissue evidence="4">Leaf</tissue>
    </source>
</reference>
<evidence type="ECO:0000256" key="2">
    <source>
        <dbReference type="ARBA" id="ARBA00022821"/>
    </source>
</evidence>
<dbReference type="GO" id="GO:0045087">
    <property type="term" value="P:innate immune response"/>
    <property type="evidence" value="ECO:0007669"/>
    <property type="project" value="InterPro"/>
</dbReference>
<keyword evidence="2" id="KW-0611">Plant defense</keyword>